<name>A0AAV1J5H4_9NEOP</name>
<proteinExistence type="inferred from homology"/>
<dbReference type="PANTHER" id="PTHR11923">
    <property type="entry name" value="SCAVENGER RECEPTOR CLASS B TYPE-1 SR-B1"/>
    <property type="match status" value="1"/>
</dbReference>
<comment type="caution">
    <text evidence="14">The sequence shown here is derived from an EMBL/GenBank/DDBJ whole genome shotgun (WGS) entry which is preliminary data.</text>
</comment>
<comment type="similarity">
    <text evidence="3">Belongs to the CD36 family.</text>
</comment>
<dbReference type="InterPro" id="IPR002159">
    <property type="entry name" value="CD36_fam"/>
</dbReference>
<evidence type="ECO:0000256" key="10">
    <source>
        <dbReference type="ARBA" id="ARBA00023180"/>
    </source>
</evidence>
<evidence type="ECO:0000256" key="5">
    <source>
        <dbReference type="ARBA" id="ARBA00022692"/>
    </source>
</evidence>
<evidence type="ECO:0000256" key="6">
    <source>
        <dbReference type="ARBA" id="ARBA00022989"/>
    </source>
</evidence>
<evidence type="ECO:0000256" key="3">
    <source>
        <dbReference type="ARBA" id="ARBA00010532"/>
    </source>
</evidence>
<keyword evidence="10" id="KW-0325">Glycoprotein</keyword>
<keyword evidence="4" id="KW-1003">Cell membrane</keyword>
<gene>
    <name evidence="14" type="ORF">LNINA_LOCUS3561</name>
</gene>
<dbReference type="PRINTS" id="PR01609">
    <property type="entry name" value="CD36FAMILY"/>
</dbReference>
<evidence type="ECO:0000256" key="12">
    <source>
        <dbReference type="ARBA" id="ARBA00042244"/>
    </source>
</evidence>
<keyword evidence="5 13" id="KW-0812">Transmembrane</keyword>
<evidence type="ECO:0000256" key="4">
    <source>
        <dbReference type="ARBA" id="ARBA00022475"/>
    </source>
</evidence>
<sequence>MVFGPKGALQTVPSRSRISLRKLQSFTVQKRQSVITLVYGTLMIIAGVLTFIIDPLVVYTNWALEVKEGKFIYSMWSNPTYKVYSDVYIFNYTNIDQFLRGEEKLKLQELGPYKFQELRTNENITIDNERGVMTMNPVIKLKFLPEESTRQYNDSVVVPNIALIAISTLLADQGLGFLPNTAAYYTMTALGSKLFKPMSAGEFLWGYDDPLVNVASKLVPGWIDFGKIGIMDRFYAQRKDEVEVELKDISKRFSINTWNKLPGLLEQNFKSLNTSTPCNRLKGTFEGLMLPTNFNRTTLPVFRKQACRVYPFNYLEQVPGTIGIPLSRYKMDETAFNRTNRYACKCTANCLPDGFVDIGSCYYGFPIALSKPHFLDTDPEQQKLYEGMYPDPVNHASHVDIEPRVGVPMALSTKLQVNIAVRMASGNPITRPLKDMVLPLIWLTLYCDEPPPEVASLLRLRFVIAPPLILTAEVLLISIGSLLVLHGLYRIWRPKYELIQAQKPRPVDRRPSVIERRKSSLTLNMAETFNDEEIAKEAVSLLAIKEEDLPDLLMNEALLYED</sequence>
<evidence type="ECO:0000256" key="13">
    <source>
        <dbReference type="SAM" id="Phobius"/>
    </source>
</evidence>
<keyword evidence="8" id="KW-1015">Disulfide bond</keyword>
<keyword evidence="15" id="KW-1185">Reference proteome</keyword>
<dbReference type="GO" id="GO:0005737">
    <property type="term" value="C:cytoplasm"/>
    <property type="evidence" value="ECO:0007669"/>
    <property type="project" value="TreeGrafter"/>
</dbReference>
<keyword evidence="7 13" id="KW-0472">Membrane</keyword>
<accession>A0AAV1J5H4</accession>
<dbReference type="AlphaFoldDB" id="A0AAV1J5H4"/>
<dbReference type="Proteomes" id="UP001497472">
    <property type="component" value="Unassembled WGS sequence"/>
</dbReference>
<feature type="transmembrane region" description="Helical" evidence="13">
    <location>
        <begin position="468"/>
        <end position="489"/>
    </location>
</feature>
<organism evidence="14 15">
    <name type="scientific">Leptosia nina</name>
    <dbReference type="NCBI Taxonomy" id="320188"/>
    <lineage>
        <taxon>Eukaryota</taxon>
        <taxon>Metazoa</taxon>
        <taxon>Ecdysozoa</taxon>
        <taxon>Arthropoda</taxon>
        <taxon>Hexapoda</taxon>
        <taxon>Insecta</taxon>
        <taxon>Pterygota</taxon>
        <taxon>Neoptera</taxon>
        <taxon>Endopterygota</taxon>
        <taxon>Lepidoptera</taxon>
        <taxon>Glossata</taxon>
        <taxon>Ditrysia</taxon>
        <taxon>Papilionoidea</taxon>
        <taxon>Pieridae</taxon>
        <taxon>Pierinae</taxon>
        <taxon>Leptosia</taxon>
    </lineage>
</organism>
<evidence type="ECO:0000256" key="9">
    <source>
        <dbReference type="ARBA" id="ARBA00023170"/>
    </source>
</evidence>
<evidence type="ECO:0000256" key="1">
    <source>
        <dbReference type="ARBA" id="ARBA00004189"/>
    </source>
</evidence>
<evidence type="ECO:0000256" key="11">
    <source>
        <dbReference type="ARBA" id="ARBA00040821"/>
    </source>
</evidence>
<keyword evidence="9" id="KW-0675">Receptor</keyword>
<protein>
    <recommendedName>
        <fullName evidence="11">Scavenger receptor class B member 1</fullName>
    </recommendedName>
    <alternativeName>
        <fullName evidence="12">SR-BI</fullName>
    </alternativeName>
</protein>
<dbReference type="EMBL" id="CAVLEF010000005">
    <property type="protein sequence ID" value="CAK1543766.1"/>
    <property type="molecule type" value="Genomic_DNA"/>
</dbReference>
<dbReference type="GO" id="GO:0005044">
    <property type="term" value="F:scavenger receptor activity"/>
    <property type="evidence" value="ECO:0007669"/>
    <property type="project" value="TreeGrafter"/>
</dbReference>
<evidence type="ECO:0000313" key="15">
    <source>
        <dbReference type="Proteomes" id="UP001497472"/>
    </source>
</evidence>
<feature type="transmembrane region" description="Helical" evidence="13">
    <location>
        <begin position="34"/>
        <end position="53"/>
    </location>
</feature>
<evidence type="ECO:0000256" key="7">
    <source>
        <dbReference type="ARBA" id="ARBA00023136"/>
    </source>
</evidence>
<evidence type="ECO:0000256" key="8">
    <source>
        <dbReference type="ARBA" id="ARBA00023157"/>
    </source>
</evidence>
<comment type="subcellular location">
    <subcellularLocation>
        <location evidence="2">Cell membrane</location>
        <topology evidence="2">Multi-pass membrane protein</topology>
    </subcellularLocation>
    <subcellularLocation>
        <location evidence="1">Membrane</location>
        <location evidence="1">Caveola</location>
        <topology evidence="1">Multi-pass membrane protein</topology>
    </subcellularLocation>
</comment>
<reference evidence="14 15" key="1">
    <citation type="submission" date="2023-11" db="EMBL/GenBank/DDBJ databases">
        <authorList>
            <person name="Okamura Y."/>
        </authorList>
    </citation>
    <scope>NUCLEOTIDE SEQUENCE [LARGE SCALE GENOMIC DNA]</scope>
</reference>
<evidence type="ECO:0000313" key="14">
    <source>
        <dbReference type="EMBL" id="CAK1543766.1"/>
    </source>
</evidence>
<keyword evidence="6 13" id="KW-1133">Transmembrane helix</keyword>
<dbReference type="Pfam" id="PF01130">
    <property type="entry name" value="CD36"/>
    <property type="match status" value="1"/>
</dbReference>
<dbReference type="GO" id="GO:0005901">
    <property type="term" value="C:caveola"/>
    <property type="evidence" value="ECO:0007669"/>
    <property type="project" value="UniProtKB-SubCell"/>
</dbReference>
<evidence type="ECO:0000256" key="2">
    <source>
        <dbReference type="ARBA" id="ARBA00004651"/>
    </source>
</evidence>
<dbReference type="PANTHER" id="PTHR11923:SF110">
    <property type="entry name" value="SCAVENGER RECEPTOR CLASS B MEMBER 1"/>
    <property type="match status" value="1"/>
</dbReference>